<keyword evidence="13" id="KW-1185">Reference proteome</keyword>
<evidence type="ECO:0000256" key="10">
    <source>
        <dbReference type="RuleBase" id="RU363032"/>
    </source>
</evidence>
<dbReference type="GO" id="GO:0043190">
    <property type="term" value="C:ATP-binding cassette (ABC) transporter complex"/>
    <property type="evidence" value="ECO:0007669"/>
    <property type="project" value="InterPro"/>
</dbReference>
<feature type="transmembrane region" description="Helical" evidence="10">
    <location>
        <begin position="45"/>
        <end position="69"/>
    </location>
</feature>
<dbReference type="InterPro" id="IPR043429">
    <property type="entry name" value="ArtM/GltK/GlnP/TcyL/YhdX-like"/>
</dbReference>
<dbReference type="GO" id="GO:0006865">
    <property type="term" value="P:amino acid transport"/>
    <property type="evidence" value="ECO:0007669"/>
    <property type="project" value="UniProtKB-KW"/>
</dbReference>
<dbReference type="CDD" id="cd06261">
    <property type="entry name" value="TM_PBP2"/>
    <property type="match status" value="1"/>
</dbReference>
<dbReference type="Gene3D" id="1.10.3720.10">
    <property type="entry name" value="MetI-like"/>
    <property type="match status" value="1"/>
</dbReference>
<feature type="transmembrane region" description="Helical" evidence="10">
    <location>
        <begin position="90"/>
        <end position="107"/>
    </location>
</feature>
<keyword evidence="9 10" id="KW-0472">Membrane</keyword>
<proteinExistence type="inferred from homology"/>
<dbReference type="InterPro" id="IPR035906">
    <property type="entry name" value="MetI-like_sf"/>
</dbReference>
<comment type="subcellular location">
    <subcellularLocation>
        <location evidence="2">Cell inner membrane</location>
        <topology evidence="2">Multi-pass membrane protein</topology>
    </subcellularLocation>
    <subcellularLocation>
        <location evidence="10">Cell membrane</location>
        <topology evidence="10">Multi-pass membrane protein</topology>
    </subcellularLocation>
</comment>
<comment type="function">
    <text evidence="1">Part of the binding-protein-dependent transport system for glutamine; probably responsible for the translocation of the substrate across the membrane.</text>
</comment>
<reference evidence="12" key="2">
    <citation type="submission" date="2014-09" db="EMBL/GenBank/DDBJ databases">
        <title>Criblamydia sequanensis harbors a mega-plasmid encoding arsenite resistance.</title>
        <authorList>
            <person name="Bertelli C."/>
            <person name="Goesmann A."/>
            <person name="Greub G."/>
        </authorList>
    </citation>
    <scope>NUCLEOTIDE SEQUENCE [LARGE SCALE GENOMIC DNA]</scope>
    <source>
        <strain evidence="12">CRIB-18</strain>
    </source>
</reference>
<keyword evidence="7" id="KW-0029">Amino-acid transport</keyword>
<feature type="transmembrane region" description="Helical" evidence="10">
    <location>
        <begin position="213"/>
        <end position="231"/>
    </location>
</feature>
<evidence type="ECO:0000256" key="7">
    <source>
        <dbReference type="ARBA" id="ARBA00022970"/>
    </source>
</evidence>
<evidence type="ECO:0000256" key="2">
    <source>
        <dbReference type="ARBA" id="ARBA00004429"/>
    </source>
</evidence>
<dbReference type="EMBL" id="CCEJ010000010">
    <property type="protein sequence ID" value="CDR34936.1"/>
    <property type="molecule type" value="Genomic_DNA"/>
</dbReference>
<feature type="transmembrane region" description="Helical" evidence="10">
    <location>
        <begin position="113"/>
        <end position="136"/>
    </location>
</feature>
<evidence type="ECO:0000256" key="4">
    <source>
        <dbReference type="ARBA" id="ARBA00022448"/>
    </source>
</evidence>
<evidence type="ECO:0000256" key="9">
    <source>
        <dbReference type="ARBA" id="ARBA00023136"/>
    </source>
</evidence>
<dbReference type="RefSeq" id="WP_053332014.1">
    <property type="nucleotide sequence ID" value="NZ_CCEJ010000010.1"/>
</dbReference>
<dbReference type="InterPro" id="IPR010065">
    <property type="entry name" value="AA_ABC_transptr_permease_3TM"/>
</dbReference>
<evidence type="ECO:0000256" key="1">
    <source>
        <dbReference type="ARBA" id="ARBA00003159"/>
    </source>
</evidence>
<keyword evidence="5" id="KW-1003">Cell membrane</keyword>
<dbReference type="OrthoDB" id="9805999at2"/>
<evidence type="ECO:0000256" key="8">
    <source>
        <dbReference type="ARBA" id="ARBA00022989"/>
    </source>
</evidence>
<keyword evidence="4 10" id="KW-0813">Transport</keyword>
<dbReference type="InterPro" id="IPR000515">
    <property type="entry name" value="MetI-like"/>
</dbReference>
<name>A0A090D0S3_9BACT</name>
<dbReference type="STRING" id="1437425.CSEC_2130"/>
<dbReference type="SUPFAM" id="SSF161098">
    <property type="entry name" value="MetI-like"/>
    <property type="match status" value="1"/>
</dbReference>
<dbReference type="eggNOG" id="COG0765">
    <property type="taxonomic scope" value="Bacteria"/>
</dbReference>
<organism evidence="12 13">
    <name type="scientific">Candidatus Criblamydia sequanensis CRIB-18</name>
    <dbReference type="NCBI Taxonomy" id="1437425"/>
    <lineage>
        <taxon>Bacteria</taxon>
        <taxon>Pseudomonadati</taxon>
        <taxon>Chlamydiota</taxon>
        <taxon>Chlamydiia</taxon>
        <taxon>Parachlamydiales</taxon>
        <taxon>Candidatus Criblamydiaceae</taxon>
        <taxon>Candidatus Criblamydia</taxon>
    </lineage>
</organism>
<comment type="similarity">
    <text evidence="3">Belongs to the binding-protein-dependent transport system permease family. HisMQ subfamily.</text>
</comment>
<evidence type="ECO:0000256" key="5">
    <source>
        <dbReference type="ARBA" id="ARBA00022475"/>
    </source>
</evidence>
<evidence type="ECO:0000256" key="6">
    <source>
        <dbReference type="ARBA" id="ARBA00022692"/>
    </source>
</evidence>
<dbReference type="Proteomes" id="UP000031552">
    <property type="component" value="Unassembled WGS sequence"/>
</dbReference>
<dbReference type="PROSITE" id="PS50928">
    <property type="entry name" value="ABC_TM1"/>
    <property type="match status" value="1"/>
</dbReference>
<dbReference type="PANTHER" id="PTHR30614:SF20">
    <property type="entry name" value="GLUTAMINE TRANSPORT SYSTEM PERMEASE PROTEIN GLNP"/>
    <property type="match status" value="1"/>
</dbReference>
<dbReference type="Pfam" id="PF00528">
    <property type="entry name" value="BPD_transp_1"/>
    <property type="match status" value="1"/>
</dbReference>
<reference evidence="12" key="1">
    <citation type="submission" date="2013-12" db="EMBL/GenBank/DDBJ databases">
        <authorList>
            <person name="Linke B."/>
        </authorList>
    </citation>
    <scope>NUCLEOTIDE SEQUENCE [LARGE SCALE GENOMIC DNA]</scope>
    <source>
        <strain evidence="12">CRIB-18</strain>
    </source>
</reference>
<dbReference type="PANTHER" id="PTHR30614">
    <property type="entry name" value="MEMBRANE COMPONENT OF AMINO ACID ABC TRANSPORTER"/>
    <property type="match status" value="1"/>
</dbReference>
<protein>
    <submittedName>
        <fullName evidence="12">ABC-type transporter, permease subunit</fullName>
    </submittedName>
</protein>
<evidence type="ECO:0000313" key="12">
    <source>
        <dbReference type="EMBL" id="CDR34936.1"/>
    </source>
</evidence>
<gene>
    <name evidence="12" type="ORF">CSEC_2130</name>
</gene>
<dbReference type="NCBIfam" id="TIGR01726">
    <property type="entry name" value="HEQRo_perm_3TM"/>
    <property type="match status" value="1"/>
</dbReference>
<feature type="domain" description="ABC transmembrane type-1" evidence="11">
    <location>
        <begin position="44"/>
        <end position="232"/>
    </location>
</feature>
<evidence type="ECO:0000259" key="11">
    <source>
        <dbReference type="PROSITE" id="PS50928"/>
    </source>
</evidence>
<comment type="caution">
    <text evidence="12">The sequence shown here is derived from an EMBL/GenBank/DDBJ whole genome shotgun (WGS) entry which is preliminary data.</text>
</comment>
<keyword evidence="6 10" id="KW-0812">Transmembrane</keyword>
<accession>A0A090D0S3</accession>
<evidence type="ECO:0000256" key="3">
    <source>
        <dbReference type="ARBA" id="ARBA00010072"/>
    </source>
</evidence>
<dbReference type="AlphaFoldDB" id="A0A090D0S3"/>
<evidence type="ECO:0000313" key="13">
    <source>
        <dbReference type="Proteomes" id="UP000031552"/>
    </source>
</evidence>
<sequence>MALFKTLLQIFFALLILFALFAFIGNSEGWESVWNYRKLFIKGWFITIAISFGGLVLSLLLGFLTALAVRSKMPFFVGMAQTYIEIIRGTPLLVQILFFYYVVAHQIGLENRFIAGVFILSIFHGAYIAEMIRGGLEAVSKTQKESAMAIGLSPFQTYRFVIIPQAIRQVIPPLTGQFASIIKDSSLLSVIGINELTHSAEQINSATYSTLEIFLPLGLAYLILTLPISLWSKRLEKKFQYET</sequence>
<keyword evidence="8 10" id="KW-1133">Transmembrane helix</keyword>
<dbReference type="GO" id="GO:0022857">
    <property type="term" value="F:transmembrane transporter activity"/>
    <property type="evidence" value="ECO:0007669"/>
    <property type="project" value="InterPro"/>
</dbReference>